<evidence type="ECO:0008006" key="3">
    <source>
        <dbReference type="Google" id="ProtNLM"/>
    </source>
</evidence>
<dbReference type="EMBL" id="MH015256">
    <property type="protein sequence ID" value="AWY09392.1"/>
    <property type="molecule type" value="Genomic_DNA"/>
</dbReference>
<dbReference type="InterPro" id="IPR058243">
    <property type="entry name" value="Phage_VG64"/>
</dbReference>
<dbReference type="PROSITE" id="PS51257">
    <property type="entry name" value="PROKAR_LIPOPROTEIN"/>
    <property type="match status" value="1"/>
</dbReference>
<reference evidence="1 2" key="1">
    <citation type="submission" date="2018-03" db="EMBL/GenBank/DDBJ databases">
        <title>Diverse roseophage infecting Ruegeria pomeroyi DSS-3.</title>
        <authorList>
            <person name="Zhan Y."/>
            <person name="Chen F."/>
            <person name="Wommack E."/>
            <person name="Nasko D."/>
        </authorList>
    </citation>
    <scope>NUCLEOTIDE SEQUENCE [LARGE SCALE GENOMIC DNA]</scope>
</reference>
<dbReference type="Pfam" id="PF25682">
    <property type="entry name" value="Phage_VG64"/>
    <property type="match status" value="1"/>
</dbReference>
<proteinExistence type="predicted"/>
<gene>
    <name evidence="1" type="ORF">vBRpoPV13_35</name>
</gene>
<evidence type="ECO:0000313" key="1">
    <source>
        <dbReference type="EMBL" id="AWY09392.1"/>
    </source>
</evidence>
<keyword evidence="2" id="KW-1185">Reference proteome</keyword>
<dbReference type="Proteomes" id="UP000250784">
    <property type="component" value="Segment"/>
</dbReference>
<accession>A0A2Z4QGI1</accession>
<evidence type="ECO:0000313" key="2">
    <source>
        <dbReference type="Proteomes" id="UP000250784"/>
    </source>
</evidence>
<protein>
    <recommendedName>
        <fullName evidence="3">Lipoprotein</fullName>
    </recommendedName>
</protein>
<name>A0A2Z4QGI1_9CAUD</name>
<organism evidence="1 2">
    <name type="scientific">Ruegeria phage vB_RpoP-V13</name>
    <dbReference type="NCBI Taxonomy" id="2218612"/>
    <lineage>
        <taxon>Viruses</taxon>
        <taxon>Duplodnaviria</taxon>
        <taxon>Heunggongvirae</taxon>
        <taxon>Uroviricota</taxon>
        <taxon>Caudoviricetes</taxon>
        <taxon>Schitoviridae</taxon>
        <taxon>Rhodovirinae</taxon>
        <taxon>Pomeroyivirus</taxon>
        <taxon>Pomeroyivirus V13</taxon>
    </lineage>
</organism>
<sequence>MKRLFMGAVLAVSTLALAACQDDATTANYNLSKEADNFKIMRNIVFYNTWTDTEVVQVTGLCSIEDKGDKLWATCKEPGGFKRHSMGRSANLTYFSVQLEAADVSTYHTKIIWKPQSFIPDIDIRVDSDQLLKTDHIDN</sequence>